<dbReference type="Proteomes" id="UP000712281">
    <property type="component" value="Unassembled WGS sequence"/>
</dbReference>
<gene>
    <name evidence="2" type="ORF">F2Q68_00006611</name>
</gene>
<dbReference type="EMBL" id="QGKW02001660">
    <property type="protein sequence ID" value="KAF2582285.1"/>
    <property type="molecule type" value="Genomic_DNA"/>
</dbReference>
<protein>
    <recommendedName>
        <fullName evidence="1">Reverse transcriptase zinc-binding domain-containing protein</fullName>
    </recommendedName>
</protein>
<evidence type="ECO:0000313" key="3">
    <source>
        <dbReference type="Proteomes" id="UP000712281"/>
    </source>
</evidence>
<feature type="domain" description="Reverse transcriptase zinc-binding" evidence="1">
    <location>
        <begin position="42"/>
        <end position="129"/>
    </location>
</feature>
<evidence type="ECO:0000259" key="1">
    <source>
        <dbReference type="Pfam" id="PF13966"/>
    </source>
</evidence>
<dbReference type="Pfam" id="PF13966">
    <property type="entry name" value="zf-RVT"/>
    <property type="match status" value="1"/>
</dbReference>
<sequence length="181" mass="20276">MKPIGPVTEDNQDLVVADLLCRGSMEWNVNSYVWLASRSGLYSAKSGYYAATTKDEHTPTANQILYKTIWNSKVSPKLQLFLWKIVHGTIAIGENLAKRGLLANITCQHCGELETTEHIFLHCNFTRQLSPPPVCRTDKPPTVGSNMKLVPLDLLGNLDSEKLPDLQKQRYSTCGNPRKIH</sequence>
<proteinExistence type="predicted"/>
<accession>A0A8S9JJP9</accession>
<comment type="caution">
    <text evidence="2">The sequence shown here is derived from an EMBL/GenBank/DDBJ whole genome shotgun (WGS) entry which is preliminary data.</text>
</comment>
<evidence type="ECO:0000313" key="2">
    <source>
        <dbReference type="EMBL" id="KAF2582285.1"/>
    </source>
</evidence>
<dbReference type="InterPro" id="IPR026960">
    <property type="entry name" value="RVT-Znf"/>
</dbReference>
<dbReference type="AlphaFoldDB" id="A0A8S9JJP9"/>
<organism evidence="2 3">
    <name type="scientific">Brassica cretica</name>
    <name type="common">Mustard</name>
    <dbReference type="NCBI Taxonomy" id="69181"/>
    <lineage>
        <taxon>Eukaryota</taxon>
        <taxon>Viridiplantae</taxon>
        <taxon>Streptophyta</taxon>
        <taxon>Embryophyta</taxon>
        <taxon>Tracheophyta</taxon>
        <taxon>Spermatophyta</taxon>
        <taxon>Magnoliopsida</taxon>
        <taxon>eudicotyledons</taxon>
        <taxon>Gunneridae</taxon>
        <taxon>Pentapetalae</taxon>
        <taxon>rosids</taxon>
        <taxon>malvids</taxon>
        <taxon>Brassicales</taxon>
        <taxon>Brassicaceae</taxon>
        <taxon>Brassiceae</taxon>
        <taxon>Brassica</taxon>
    </lineage>
</organism>
<reference evidence="2" key="1">
    <citation type="submission" date="2019-12" db="EMBL/GenBank/DDBJ databases">
        <title>Genome sequencing and annotation of Brassica cretica.</title>
        <authorList>
            <person name="Studholme D.J."/>
            <person name="Sarris P.F."/>
        </authorList>
    </citation>
    <scope>NUCLEOTIDE SEQUENCE</scope>
    <source>
        <strain evidence="2">PFS-001/15</strain>
        <tissue evidence="2">Leaf</tissue>
    </source>
</reference>
<name>A0A8S9JJP9_BRACR</name>